<dbReference type="GO" id="GO:0061617">
    <property type="term" value="C:MICOS complex"/>
    <property type="evidence" value="ECO:0007669"/>
    <property type="project" value="UniProtKB-UniRule"/>
</dbReference>
<evidence type="ECO:0000313" key="10">
    <source>
        <dbReference type="EMBL" id="CAG5132800.1"/>
    </source>
</evidence>
<proteinExistence type="inferred from homology"/>
<comment type="similarity">
    <text evidence="3 9">Belongs to the MICOS complex subunit Mic10 family.</text>
</comment>
<evidence type="ECO:0000313" key="11">
    <source>
        <dbReference type="Proteomes" id="UP000678393"/>
    </source>
</evidence>
<comment type="subcellular location">
    <subcellularLocation>
        <location evidence="2 9">Mitochondrion inner membrane</location>
        <topology evidence="2 9">Single-pass membrane protein</topology>
    </subcellularLocation>
</comment>
<keyword evidence="7 9" id="KW-0496">Mitochondrion</keyword>
<keyword evidence="5 9" id="KW-0999">Mitochondrion inner membrane</keyword>
<evidence type="ECO:0000256" key="6">
    <source>
        <dbReference type="ARBA" id="ARBA00022989"/>
    </source>
</evidence>
<evidence type="ECO:0000256" key="9">
    <source>
        <dbReference type="RuleBase" id="RU363011"/>
    </source>
</evidence>
<dbReference type="AlphaFoldDB" id="A0A8S3ZXP1"/>
<reference evidence="10" key="1">
    <citation type="submission" date="2021-04" db="EMBL/GenBank/DDBJ databases">
        <authorList>
            <consortium name="Molecular Ecology Group"/>
        </authorList>
    </citation>
    <scope>NUCLEOTIDE SEQUENCE</scope>
</reference>
<dbReference type="Proteomes" id="UP000678393">
    <property type="component" value="Unassembled WGS sequence"/>
</dbReference>
<dbReference type="PANTHER" id="PTHR21304:SF0">
    <property type="entry name" value="MICOS COMPLEX SUBUNIT MIC10"/>
    <property type="match status" value="1"/>
</dbReference>
<comment type="caution">
    <text evidence="10">The sequence shown here is derived from an EMBL/GenBank/DDBJ whole genome shotgun (WGS) entry which is preliminary data.</text>
</comment>
<protein>
    <recommendedName>
        <fullName evidence="9">MICOS complex subunit MIC10</fullName>
    </recommendedName>
</protein>
<dbReference type="EMBL" id="CAJHNH020005657">
    <property type="protein sequence ID" value="CAG5132800.1"/>
    <property type="molecule type" value="Genomic_DNA"/>
</dbReference>
<evidence type="ECO:0000256" key="7">
    <source>
        <dbReference type="ARBA" id="ARBA00023128"/>
    </source>
</evidence>
<dbReference type="PANTHER" id="PTHR21304">
    <property type="entry name" value="MICOS COMPLEX SUBUNIT MIC10"/>
    <property type="match status" value="1"/>
</dbReference>
<name>A0A8S3ZXP1_9EUPU</name>
<evidence type="ECO:0000256" key="3">
    <source>
        <dbReference type="ARBA" id="ARBA00006792"/>
    </source>
</evidence>
<comment type="subunit">
    <text evidence="9">Component of the mitochondrial contact site and cristae organizing system (MICOS) complex.</text>
</comment>
<evidence type="ECO:0000256" key="4">
    <source>
        <dbReference type="ARBA" id="ARBA00022692"/>
    </source>
</evidence>
<dbReference type="OrthoDB" id="1916310at2759"/>
<organism evidence="10 11">
    <name type="scientific">Candidula unifasciata</name>
    <dbReference type="NCBI Taxonomy" id="100452"/>
    <lineage>
        <taxon>Eukaryota</taxon>
        <taxon>Metazoa</taxon>
        <taxon>Spiralia</taxon>
        <taxon>Lophotrochozoa</taxon>
        <taxon>Mollusca</taxon>
        <taxon>Gastropoda</taxon>
        <taxon>Heterobranchia</taxon>
        <taxon>Euthyneura</taxon>
        <taxon>Panpulmonata</taxon>
        <taxon>Eupulmonata</taxon>
        <taxon>Stylommatophora</taxon>
        <taxon>Helicina</taxon>
        <taxon>Helicoidea</taxon>
        <taxon>Geomitridae</taxon>
        <taxon>Candidula</taxon>
    </lineage>
</organism>
<evidence type="ECO:0000256" key="5">
    <source>
        <dbReference type="ARBA" id="ARBA00022792"/>
    </source>
</evidence>
<keyword evidence="8 9" id="KW-0472">Membrane</keyword>
<evidence type="ECO:0000256" key="2">
    <source>
        <dbReference type="ARBA" id="ARBA00004434"/>
    </source>
</evidence>
<comment type="function">
    <text evidence="1 9">Component of the MICOS complex, a large protein complex of the mitochondrial inner membrane that plays crucial roles in the maintenance of crista junctions, inner membrane architecture, and formation of contact sites to the outer membrane.</text>
</comment>
<keyword evidence="4 9" id="KW-0812">Transmembrane</keyword>
<feature type="transmembrane region" description="Helical" evidence="9">
    <location>
        <begin position="30"/>
        <end position="48"/>
    </location>
</feature>
<accession>A0A8S3ZXP1</accession>
<gene>
    <name evidence="10" type="ORF">CUNI_LOCUS18358</name>
</gene>
<evidence type="ECO:0000256" key="1">
    <source>
        <dbReference type="ARBA" id="ARBA00002689"/>
    </source>
</evidence>
<dbReference type="InterPro" id="IPR007512">
    <property type="entry name" value="Mic10"/>
</dbReference>
<keyword evidence="11" id="KW-1185">Reference proteome</keyword>
<evidence type="ECO:0000256" key="8">
    <source>
        <dbReference type="ARBA" id="ARBA00023136"/>
    </source>
</evidence>
<keyword evidence="6 9" id="KW-1133">Transmembrane helix</keyword>
<dbReference type="Pfam" id="PF04418">
    <property type="entry name" value="DUF543"/>
    <property type="match status" value="1"/>
</dbReference>
<sequence>MADSRRSEDVYGEKIDRCIYNGLVKLGKSSGFYVGGVSVGIVFSVLLIKRKPWPVILGGGIGTGMALSDCNNEFRSGFPHPHLSHLQRKLNGERPRNMRNELMTESLERIQPTGELLANISAQTGAPLEKEESCLVCKNSSVSCLCKIKEKEPKSARSVKNVKIKPFLSVSDNFEKRAGEGE</sequence>